<evidence type="ECO:0000256" key="1">
    <source>
        <dbReference type="PROSITE-ProRule" id="PRU00042"/>
    </source>
</evidence>
<organism evidence="4 5">
    <name type="scientific">Phaedon cochleariae</name>
    <name type="common">Mustard beetle</name>
    <dbReference type="NCBI Taxonomy" id="80249"/>
    <lineage>
        <taxon>Eukaryota</taxon>
        <taxon>Metazoa</taxon>
        <taxon>Ecdysozoa</taxon>
        <taxon>Arthropoda</taxon>
        <taxon>Hexapoda</taxon>
        <taxon>Insecta</taxon>
        <taxon>Pterygota</taxon>
        <taxon>Neoptera</taxon>
        <taxon>Endopterygota</taxon>
        <taxon>Coleoptera</taxon>
        <taxon>Polyphaga</taxon>
        <taxon>Cucujiformia</taxon>
        <taxon>Chrysomeloidea</taxon>
        <taxon>Chrysomelidae</taxon>
        <taxon>Chrysomelinae</taxon>
        <taxon>Chrysomelini</taxon>
        <taxon>Phaedon</taxon>
    </lineage>
</organism>
<evidence type="ECO:0000256" key="2">
    <source>
        <dbReference type="SAM" id="MobiDB-lite"/>
    </source>
</evidence>
<dbReference type="EMBL" id="OU896719">
    <property type="protein sequence ID" value="CAG9815910.1"/>
    <property type="molecule type" value="Genomic_DNA"/>
</dbReference>
<feature type="domain" description="C2H2-type" evidence="3">
    <location>
        <begin position="473"/>
        <end position="497"/>
    </location>
</feature>
<feature type="compositionally biased region" description="Acidic residues" evidence="2">
    <location>
        <begin position="586"/>
        <end position="597"/>
    </location>
</feature>
<gene>
    <name evidence="4" type="ORF">PHAECO_LOCUS3625</name>
</gene>
<feature type="compositionally biased region" description="Basic and acidic residues" evidence="2">
    <location>
        <begin position="170"/>
        <end position="202"/>
    </location>
</feature>
<feature type="compositionally biased region" description="Acidic residues" evidence="2">
    <location>
        <begin position="539"/>
        <end position="574"/>
    </location>
</feature>
<feature type="region of interest" description="Disordered" evidence="2">
    <location>
        <begin position="512"/>
        <end position="685"/>
    </location>
</feature>
<feature type="compositionally biased region" description="Basic and acidic residues" evidence="2">
    <location>
        <begin position="124"/>
        <end position="160"/>
    </location>
</feature>
<accession>A0A9N9X1D2</accession>
<dbReference type="Proteomes" id="UP001153737">
    <property type="component" value="Chromosome 13"/>
</dbReference>
<dbReference type="PROSITE" id="PS50157">
    <property type="entry name" value="ZINC_FINGER_C2H2_2"/>
    <property type="match status" value="1"/>
</dbReference>
<feature type="compositionally biased region" description="Low complexity" evidence="2">
    <location>
        <begin position="648"/>
        <end position="675"/>
    </location>
</feature>
<dbReference type="PROSITE" id="PS00028">
    <property type="entry name" value="ZINC_FINGER_C2H2_1"/>
    <property type="match status" value="2"/>
</dbReference>
<dbReference type="InterPro" id="IPR036236">
    <property type="entry name" value="Znf_C2H2_sf"/>
</dbReference>
<feature type="compositionally biased region" description="Basic and acidic residues" evidence="2">
    <location>
        <begin position="635"/>
        <end position="647"/>
    </location>
</feature>
<proteinExistence type="predicted"/>
<dbReference type="SUPFAM" id="SSF57667">
    <property type="entry name" value="beta-beta-alpha zinc fingers"/>
    <property type="match status" value="1"/>
</dbReference>
<feature type="region of interest" description="Disordered" evidence="2">
    <location>
        <begin position="1"/>
        <end position="48"/>
    </location>
</feature>
<feature type="compositionally biased region" description="Basic residues" evidence="2">
    <location>
        <begin position="676"/>
        <end position="685"/>
    </location>
</feature>
<keyword evidence="1" id="KW-0862">Zinc</keyword>
<evidence type="ECO:0000313" key="4">
    <source>
        <dbReference type="EMBL" id="CAG9815910.1"/>
    </source>
</evidence>
<dbReference type="PANTHER" id="PTHR15491:SF9">
    <property type="entry name" value="CIP1-INTERACTING ZINC FINGER PROTEIN"/>
    <property type="match status" value="1"/>
</dbReference>
<feature type="compositionally biased region" description="Low complexity" evidence="2">
    <location>
        <begin position="32"/>
        <end position="44"/>
    </location>
</feature>
<dbReference type="GO" id="GO:0005634">
    <property type="term" value="C:nucleus"/>
    <property type="evidence" value="ECO:0007669"/>
    <property type="project" value="TreeGrafter"/>
</dbReference>
<dbReference type="InterPro" id="IPR013087">
    <property type="entry name" value="Znf_C2H2_type"/>
</dbReference>
<feature type="compositionally biased region" description="Low complexity" evidence="2">
    <location>
        <begin position="111"/>
        <end position="123"/>
    </location>
</feature>
<feature type="compositionally biased region" description="Polar residues" evidence="2">
    <location>
        <begin position="80"/>
        <end position="90"/>
    </location>
</feature>
<feature type="compositionally biased region" description="Basic and acidic residues" evidence="2">
    <location>
        <begin position="512"/>
        <end position="533"/>
    </location>
</feature>
<dbReference type="GO" id="GO:0008270">
    <property type="term" value="F:zinc ion binding"/>
    <property type="evidence" value="ECO:0007669"/>
    <property type="project" value="UniProtKB-KW"/>
</dbReference>
<evidence type="ECO:0000259" key="3">
    <source>
        <dbReference type="PROSITE" id="PS50157"/>
    </source>
</evidence>
<dbReference type="SMART" id="SM00355">
    <property type="entry name" value="ZnF_C2H2"/>
    <property type="match status" value="3"/>
</dbReference>
<reference evidence="4" key="2">
    <citation type="submission" date="2022-10" db="EMBL/GenBank/DDBJ databases">
        <authorList>
            <consortium name="ENA_rothamsted_submissions"/>
            <consortium name="culmorum"/>
            <person name="King R."/>
        </authorList>
    </citation>
    <scope>NUCLEOTIDE SEQUENCE</scope>
</reference>
<keyword evidence="5" id="KW-1185">Reference proteome</keyword>
<reference evidence="4" key="1">
    <citation type="submission" date="2022-01" db="EMBL/GenBank/DDBJ databases">
        <authorList>
            <person name="King R."/>
        </authorList>
    </citation>
    <scope>NUCLEOTIDE SEQUENCE</scope>
</reference>
<dbReference type="InterPro" id="IPR026811">
    <property type="entry name" value="CIZ1"/>
</dbReference>
<dbReference type="AlphaFoldDB" id="A0A9N9X1D2"/>
<feature type="compositionally biased region" description="Basic and acidic residues" evidence="2">
    <location>
        <begin position="100"/>
        <end position="110"/>
    </location>
</feature>
<evidence type="ECO:0000313" key="5">
    <source>
        <dbReference type="Proteomes" id="UP001153737"/>
    </source>
</evidence>
<dbReference type="OrthoDB" id="6378952at2759"/>
<protein>
    <recommendedName>
        <fullName evidence="3">C2H2-type domain-containing protein</fullName>
    </recommendedName>
</protein>
<feature type="compositionally biased region" description="Acidic residues" evidence="2">
    <location>
        <begin position="607"/>
        <end position="623"/>
    </location>
</feature>
<keyword evidence="1" id="KW-0863">Zinc-finger</keyword>
<keyword evidence="1" id="KW-0479">Metal-binding</keyword>
<name>A0A9N9X1D2_PHACE</name>
<feature type="region of interest" description="Disordered" evidence="2">
    <location>
        <begin position="71"/>
        <end position="203"/>
    </location>
</feature>
<dbReference type="PANTHER" id="PTHR15491">
    <property type="match status" value="1"/>
</dbReference>
<sequence length="685" mass="77492">MANRRMGGMGGGLRGNRSQQSFGGGGVNPWQGGMSSGMSHNSMGQGLLSQLTSNPQQLALALTSLLQPQQQHPPSLLSLNTSPAFSNQTRDFNRFGPNNRGRDFRRHEPYNKNQNRNSGNQHNRNNDRRRSGNNQNKRDDKKSDAKKEEKKEVKKEKVDVSIDDANEESGDTKRDWKDEKNNAEEKKEEGGEKEKKGGKDKSGPYFDIPAKFLRCFVCNKVMWDGESMQKHVRGRAHKEMLGTLEESVHITVNILRENMRLMEERKVIEMQRVQRGAKRFKPSNEIESSCNMCDLKFYGKILSHRRDFTAFLSDDKRVVIGLTKPEMRKSVCGDICALLWQKINLVDTNIKRSDTKNEGHQRLKRYLHPVCRMCDKEFPSRMEWIEHCLTPEHLRKLNEVLNAKTGSADGDIILTEDDNELNLEPLLEESLQVEIENPVLELTDDLNGLQNLMPAYKPDRAISTQSLKPFTGFRCELCNRSFEREELGQRHLKTKLHYYQFIGACKKALKDRQRKEREEKEAKKSGDAKKQNESQDSQAEGEADGDQEMYDPEEATAEEESSVMEVSQEDEEGGDPSVINNADLIEMVDEEEEEEEGAGAAEGEKAVEEEEEAVVEEEEEEAVVEAPPPPQIKPEPVKKEAVKKEVGKPTQTSTPQRQTATRAAAAGAVRNGAGPKSKKVAARKQ</sequence>